<comment type="caution">
    <text evidence="2">The sequence shown here is derived from an EMBL/GenBank/DDBJ whole genome shotgun (WGS) entry which is preliminary data.</text>
</comment>
<evidence type="ECO:0000256" key="1">
    <source>
        <dbReference type="SAM" id="Phobius"/>
    </source>
</evidence>
<feature type="transmembrane region" description="Helical" evidence="1">
    <location>
        <begin position="268"/>
        <end position="291"/>
    </location>
</feature>
<feature type="transmembrane region" description="Helical" evidence="1">
    <location>
        <begin position="150"/>
        <end position="170"/>
    </location>
</feature>
<feature type="transmembrane region" description="Helical" evidence="1">
    <location>
        <begin position="297"/>
        <end position="317"/>
    </location>
</feature>
<dbReference type="InterPro" id="IPR017516">
    <property type="entry name" value="AbrB_dup"/>
</dbReference>
<feature type="transmembrane region" description="Helical" evidence="1">
    <location>
        <begin position="86"/>
        <end position="108"/>
    </location>
</feature>
<dbReference type="Pfam" id="PF05145">
    <property type="entry name" value="AbrB"/>
    <property type="match status" value="1"/>
</dbReference>
<feature type="transmembrane region" description="Helical" evidence="1">
    <location>
        <begin position="61"/>
        <end position="80"/>
    </location>
</feature>
<feature type="transmembrane region" description="Helical" evidence="1">
    <location>
        <begin position="190"/>
        <end position="207"/>
    </location>
</feature>
<dbReference type="RefSeq" id="WP_377070003.1">
    <property type="nucleotide sequence ID" value="NZ_JBHMEC010000017.1"/>
</dbReference>
<keyword evidence="1" id="KW-0812">Transmembrane</keyword>
<dbReference type="InterPro" id="IPR007820">
    <property type="entry name" value="AbrB_fam"/>
</dbReference>
<keyword evidence="1" id="KW-1133">Transmembrane helix</keyword>
<sequence>MPHVLTTVALLAMAGPWGMAARALGLPLPWMLGPLVGAALVATLLPRRLPAGYRFPARLRVGFVAIIGLMIGAQVTPDLLGRAQSWALSLGAVTLFVGLAHGAGYAIYRRLGGYDATTAFYASAPGGLYESIEMGEAAGADVTRLMMQQFLRIIVVVTALPLGLSLWLGGPVGSAAGMTLARGDVPWSELPVIALAGLGGVVLGRVLRLPAGQMTGPMALAAALSLLGWLSVEVPHWLLTLAQMVLGTALGMRFTGLGRGLLLRGAGLAVMAVGAMLAIGGALAAGLHAVTGEAVDVLVISLAPGGVTEMALVALSLQANPAFVTLHHIYRIVLTVLVIGVLARRGPARGDAPRDR</sequence>
<organism evidence="2 3">
    <name type="scientific">Roseovarius ramblicola</name>
    <dbReference type="NCBI Taxonomy" id="2022336"/>
    <lineage>
        <taxon>Bacteria</taxon>
        <taxon>Pseudomonadati</taxon>
        <taxon>Pseudomonadota</taxon>
        <taxon>Alphaproteobacteria</taxon>
        <taxon>Rhodobacterales</taxon>
        <taxon>Roseobacteraceae</taxon>
        <taxon>Roseovarius</taxon>
    </lineage>
</organism>
<protein>
    <submittedName>
        <fullName evidence="2">AbrB family transcriptional regulator</fullName>
    </submittedName>
</protein>
<name>A0ABV5I2M4_9RHOB</name>
<feature type="transmembrane region" description="Helical" evidence="1">
    <location>
        <begin position="329"/>
        <end position="346"/>
    </location>
</feature>
<keyword evidence="1" id="KW-0472">Membrane</keyword>
<dbReference type="EMBL" id="JBHMEC010000017">
    <property type="protein sequence ID" value="MFB9150466.1"/>
    <property type="molecule type" value="Genomic_DNA"/>
</dbReference>
<keyword evidence="3" id="KW-1185">Reference proteome</keyword>
<dbReference type="Proteomes" id="UP001589670">
    <property type="component" value="Unassembled WGS sequence"/>
</dbReference>
<dbReference type="PANTHER" id="PTHR38457">
    <property type="entry name" value="REGULATOR ABRB-RELATED"/>
    <property type="match status" value="1"/>
</dbReference>
<accession>A0ABV5I2M4</accession>
<evidence type="ECO:0000313" key="3">
    <source>
        <dbReference type="Proteomes" id="UP001589670"/>
    </source>
</evidence>
<gene>
    <name evidence="2" type="ORF">ACFFU4_11980</name>
</gene>
<dbReference type="PIRSF" id="PIRSF038991">
    <property type="entry name" value="Protein_AbrB"/>
    <property type="match status" value="1"/>
</dbReference>
<dbReference type="NCBIfam" id="TIGR03082">
    <property type="entry name" value="Gneg_AbrB_dup"/>
    <property type="match status" value="1"/>
</dbReference>
<feature type="transmembrane region" description="Helical" evidence="1">
    <location>
        <begin position="214"/>
        <end position="231"/>
    </location>
</feature>
<reference evidence="2 3" key="1">
    <citation type="submission" date="2024-09" db="EMBL/GenBank/DDBJ databases">
        <authorList>
            <person name="Sun Q."/>
            <person name="Mori K."/>
        </authorList>
    </citation>
    <scope>NUCLEOTIDE SEQUENCE [LARGE SCALE GENOMIC DNA]</scope>
    <source>
        <strain evidence="2 3">CECT 9424</strain>
    </source>
</reference>
<evidence type="ECO:0000313" key="2">
    <source>
        <dbReference type="EMBL" id="MFB9150466.1"/>
    </source>
</evidence>
<dbReference type="PANTHER" id="PTHR38457:SF1">
    <property type="entry name" value="REGULATOR ABRB-RELATED"/>
    <property type="match status" value="1"/>
</dbReference>
<feature type="transmembrane region" description="Helical" evidence="1">
    <location>
        <begin position="30"/>
        <end position="49"/>
    </location>
</feature>
<proteinExistence type="predicted"/>